<dbReference type="PANTHER" id="PTHR45840">
    <property type="entry name" value="RHOMBOID-RELATED PROTEIN"/>
    <property type="match status" value="1"/>
</dbReference>
<dbReference type="InterPro" id="IPR035952">
    <property type="entry name" value="Rhomboid-like_sf"/>
</dbReference>
<evidence type="ECO:0000256" key="4">
    <source>
        <dbReference type="ARBA" id="ARBA00022837"/>
    </source>
</evidence>
<feature type="transmembrane region" description="Helical" evidence="8">
    <location>
        <begin position="453"/>
        <end position="475"/>
    </location>
</feature>
<dbReference type="InterPro" id="IPR051739">
    <property type="entry name" value="Rhomboid_IM_Serine_Proteases"/>
</dbReference>
<keyword evidence="11" id="KW-1185">Reference proteome</keyword>
<comment type="caution">
    <text evidence="10">The sequence shown here is derived from an EMBL/GenBank/DDBJ whole genome shotgun (WGS) entry which is preliminary data.</text>
</comment>
<keyword evidence="4" id="KW-0106">Calcium</keyword>
<comment type="subcellular location">
    <subcellularLocation>
        <location evidence="1">Membrane</location>
        <topology evidence="1">Multi-pass membrane protein</topology>
    </subcellularLocation>
</comment>
<evidence type="ECO:0000256" key="1">
    <source>
        <dbReference type="ARBA" id="ARBA00004141"/>
    </source>
</evidence>
<dbReference type="Gene3D" id="1.10.238.10">
    <property type="entry name" value="EF-hand"/>
    <property type="match status" value="1"/>
</dbReference>
<evidence type="ECO:0000256" key="3">
    <source>
        <dbReference type="ARBA" id="ARBA00022692"/>
    </source>
</evidence>
<dbReference type="EMBL" id="JARAKH010000041">
    <property type="protein sequence ID" value="KAK8381070.1"/>
    <property type="molecule type" value="Genomic_DNA"/>
</dbReference>
<dbReference type="GO" id="GO:0005509">
    <property type="term" value="F:calcium ion binding"/>
    <property type="evidence" value="ECO:0007669"/>
    <property type="project" value="InterPro"/>
</dbReference>
<keyword evidence="3 8" id="KW-0812">Transmembrane</keyword>
<evidence type="ECO:0000313" key="10">
    <source>
        <dbReference type="EMBL" id="KAK8381070.1"/>
    </source>
</evidence>
<evidence type="ECO:0000256" key="2">
    <source>
        <dbReference type="ARBA" id="ARBA00009045"/>
    </source>
</evidence>
<dbReference type="PROSITE" id="PS50222">
    <property type="entry name" value="EF_HAND_2"/>
    <property type="match status" value="2"/>
</dbReference>
<evidence type="ECO:0000256" key="5">
    <source>
        <dbReference type="ARBA" id="ARBA00022989"/>
    </source>
</evidence>
<protein>
    <recommendedName>
        <fullName evidence="9">EF-hand domain-containing protein</fullName>
    </recommendedName>
</protein>
<dbReference type="PANTHER" id="PTHR45840:SF8">
    <property type="entry name" value="RHOMBOID PROTEASE"/>
    <property type="match status" value="1"/>
</dbReference>
<evidence type="ECO:0000256" key="6">
    <source>
        <dbReference type="ARBA" id="ARBA00023136"/>
    </source>
</evidence>
<dbReference type="GO" id="GO:0016020">
    <property type="term" value="C:membrane"/>
    <property type="evidence" value="ECO:0007669"/>
    <property type="project" value="UniProtKB-SubCell"/>
</dbReference>
<reference evidence="10 11" key="1">
    <citation type="submission" date="2023-03" db="EMBL/GenBank/DDBJ databases">
        <title>High-quality genome of Scylla paramamosain provides insights in environmental adaptation.</title>
        <authorList>
            <person name="Zhang L."/>
        </authorList>
    </citation>
    <scope>NUCLEOTIDE SEQUENCE [LARGE SCALE GENOMIC DNA]</scope>
    <source>
        <strain evidence="10">LZ_2023a</strain>
        <tissue evidence="10">Muscle</tissue>
    </source>
</reference>
<feature type="transmembrane region" description="Helical" evidence="8">
    <location>
        <begin position="337"/>
        <end position="357"/>
    </location>
</feature>
<dbReference type="Proteomes" id="UP001487740">
    <property type="component" value="Unassembled WGS sequence"/>
</dbReference>
<dbReference type="Pfam" id="PF13202">
    <property type="entry name" value="EF-hand_5"/>
    <property type="match status" value="1"/>
</dbReference>
<dbReference type="InterPro" id="IPR011992">
    <property type="entry name" value="EF-hand-dom_pair"/>
</dbReference>
<dbReference type="AlphaFoldDB" id="A0AAW0T0K1"/>
<evidence type="ECO:0000313" key="11">
    <source>
        <dbReference type="Proteomes" id="UP001487740"/>
    </source>
</evidence>
<dbReference type="SUPFAM" id="SSF144091">
    <property type="entry name" value="Rhomboid-like"/>
    <property type="match status" value="1"/>
</dbReference>
<feature type="transmembrane region" description="Helical" evidence="8">
    <location>
        <begin position="251"/>
        <end position="273"/>
    </location>
</feature>
<dbReference type="InterPro" id="IPR018247">
    <property type="entry name" value="EF_Hand_1_Ca_BS"/>
</dbReference>
<dbReference type="Pfam" id="PF01694">
    <property type="entry name" value="Rhomboid"/>
    <property type="match status" value="1"/>
</dbReference>
<dbReference type="GO" id="GO:0004252">
    <property type="term" value="F:serine-type endopeptidase activity"/>
    <property type="evidence" value="ECO:0007669"/>
    <property type="project" value="InterPro"/>
</dbReference>
<dbReference type="SUPFAM" id="SSF47473">
    <property type="entry name" value="EF-hand"/>
    <property type="match status" value="1"/>
</dbReference>
<keyword evidence="5 8" id="KW-1133">Transmembrane helix</keyword>
<evidence type="ECO:0000259" key="9">
    <source>
        <dbReference type="PROSITE" id="PS50222"/>
    </source>
</evidence>
<dbReference type="InterPro" id="IPR022764">
    <property type="entry name" value="Peptidase_S54_rhomboid_dom"/>
</dbReference>
<dbReference type="InterPro" id="IPR002048">
    <property type="entry name" value="EF_hand_dom"/>
</dbReference>
<feature type="transmembrane region" description="Helical" evidence="8">
    <location>
        <begin position="392"/>
        <end position="411"/>
    </location>
</feature>
<dbReference type="Gene3D" id="1.20.1540.10">
    <property type="entry name" value="Rhomboid-like"/>
    <property type="match status" value="1"/>
</dbReference>
<accession>A0AAW0T0K1</accession>
<gene>
    <name evidence="10" type="ORF">O3P69_008160</name>
</gene>
<sequence length="526" mass="60438">MEEKESKPPKSVEGFSDWRDVWYRLDEGRGKVNLENFQNRIRCTANNHQAIPKAVQVLQAVDRTGKGYVEYGEFKDYYENELQQGSWERGVLARVALDIQDLTPQPEEEVVFRAWENLVNYVKESPSPSDFKWTWILPREYARDCLLYYVSYRSELVHPSRLSEWLMNAQAVDNLPNRAVIDLLEKCQATIRRADTNRDGYIEYDEFLRFVRVKHAKLRGATVLRRGALAVLPRNAKSLENRRYIEEYSCWPPPLFMLLITLSEIITFIIYAVDMKLPTTGSGPCPTYSPLVFNPRRRYQAWRFITYALIHSGWVHLVNNILVQLLLGLLLEMVHSWRIILIYIAGVAAGALANSLYMPSFYLAGASGGVYAVEYAHLSNLILNWSSMEYPLVQLLMILVVMGMDLGYAIWDTYTSEATATGHMAHFGGAVAGVLVGVLVLRNLEVERWEKYCRWVSLGLFGALMLCGVLLQILLPMPEYFPENDWSPMAEDREEWEHQQMWGLPKPGLTSTRGISPRPSPPRRVV</sequence>
<feature type="transmembrane region" description="Helical" evidence="8">
    <location>
        <begin position="304"/>
        <end position="331"/>
    </location>
</feature>
<feature type="domain" description="EF-hand" evidence="9">
    <location>
        <begin position="49"/>
        <end position="84"/>
    </location>
</feature>
<proteinExistence type="inferred from homology"/>
<dbReference type="PROSITE" id="PS00018">
    <property type="entry name" value="EF_HAND_1"/>
    <property type="match status" value="1"/>
</dbReference>
<comment type="similarity">
    <text evidence="2">Belongs to the peptidase S54 family.</text>
</comment>
<evidence type="ECO:0000256" key="8">
    <source>
        <dbReference type="SAM" id="Phobius"/>
    </source>
</evidence>
<evidence type="ECO:0000256" key="7">
    <source>
        <dbReference type="SAM" id="MobiDB-lite"/>
    </source>
</evidence>
<feature type="transmembrane region" description="Helical" evidence="8">
    <location>
        <begin position="423"/>
        <end position="441"/>
    </location>
</feature>
<feature type="region of interest" description="Disordered" evidence="7">
    <location>
        <begin position="503"/>
        <end position="526"/>
    </location>
</feature>
<dbReference type="SMART" id="SM00054">
    <property type="entry name" value="EFh"/>
    <property type="match status" value="2"/>
</dbReference>
<organism evidence="10 11">
    <name type="scientific">Scylla paramamosain</name>
    <name type="common">Mud crab</name>
    <dbReference type="NCBI Taxonomy" id="85552"/>
    <lineage>
        <taxon>Eukaryota</taxon>
        <taxon>Metazoa</taxon>
        <taxon>Ecdysozoa</taxon>
        <taxon>Arthropoda</taxon>
        <taxon>Crustacea</taxon>
        <taxon>Multicrustacea</taxon>
        <taxon>Malacostraca</taxon>
        <taxon>Eumalacostraca</taxon>
        <taxon>Eucarida</taxon>
        <taxon>Decapoda</taxon>
        <taxon>Pleocyemata</taxon>
        <taxon>Brachyura</taxon>
        <taxon>Eubrachyura</taxon>
        <taxon>Portunoidea</taxon>
        <taxon>Portunidae</taxon>
        <taxon>Portuninae</taxon>
        <taxon>Scylla</taxon>
    </lineage>
</organism>
<name>A0AAW0T0K1_SCYPA</name>
<feature type="domain" description="EF-hand" evidence="9">
    <location>
        <begin position="182"/>
        <end position="217"/>
    </location>
</feature>
<keyword evidence="6 8" id="KW-0472">Membrane</keyword>